<dbReference type="UniPathway" id="UPA00051">
    <property type="reaction ID" value="UER00074"/>
</dbReference>
<reference evidence="5 6" key="1">
    <citation type="submission" date="2017-06" db="EMBL/GenBank/DDBJ databases">
        <authorList>
            <person name="Kim H.J."/>
            <person name="Triplett B.A."/>
        </authorList>
    </citation>
    <scope>NUCLEOTIDE SEQUENCE [LARGE SCALE GENOMIC DNA]</scope>
    <source>
        <strain evidence="5 6">DSM 43151</strain>
    </source>
</reference>
<sequence length="390" mass="42102">MDPGSVGTVETRYLDLPTPLRLDSGRELRQVRVAYETYGTLSPARDNVILVCHALSGDAHAAGIAATPPAESTRDGFGAAADPKGIGWWDGMIGPGKAFDTDRFLVVSTNLLGGCRGTTGPSSVDPATGRPYGSDFPVLTVADMVRCERAFLDVLGIERLAAVAGGSLGGMQALQWAVLFPDQVDAIVVIASTHALQPQGLAWNAIAREAIMRDPAWQGGDYYGTGRAPDAGMGVARMVGHITYLSAPSLDDRFGRRLRFADDLRYTLAEPEFEIESYLHHQAGSFVRRFDANTYLHLSRALTYFDLAREHGGSLASALAGVRARTLLISFSSDWLYPPAASARIERALAETGKPVENHLIEAPYGHDCFLLEEARQTPLVRRFLNGSRA</sequence>
<keyword evidence="2" id="KW-0963">Cytoplasm</keyword>
<keyword evidence="6" id="KW-1185">Reference proteome</keyword>
<dbReference type="InterPro" id="IPR029058">
    <property type="entry name" value="AB_hydrolase_fold"/>
</dbReference>
<proteinExistence type="inferred from homology"/>
<keyword evidence="2" id="KW-0028">Amino-acid biosynthesis</keyword>
<dbReference type="OrthoDB" id="9800754at2"/>
<dbReference type="NCBIfam" id="NF001209">
    <property type="entry name" value="PRK00175.1"/>
    <property type="match status" value="1"/>
</dbReference>
<evidence type="ECO:0000256" key="1">
    <source>
        <dbReference type="ARBA" id="ARBA00022679"/>
    </source>
</evidence>
<dbReference type="EC" id="2.3.1.31" evidence="2"/>
<dbReference type="Gene3D" id="1.10.1740.110">
    <property type="match status" value="1"/>
</dbReference>
<comment type="caution">
    <text evidence="2">Lacks conserved residue(s) required for the propagation of feature annotation.</text>
</comment>
<evidence type="ECO:0000259" key="4">
    <source>
        <dbReference type="Pfam" id="PF00561"/>
    </source>
</evidence>
<dbReference type="SUPFAM" id="SSF53474">
    <property type="entry name" value="alpha/beta-Hydrolases"/>
    <property type="match status" value="1"/>
</dbReference>
<protein>
    <recommendedName>
        <fullName evidence="2">Homoserine O-acetyltransferase</fullName>
        <shortName evidence="2">HAT</shortName>
        <ecNumber evidence="2">2.3.1.31</ecNumber>
    </recommendedName>
    <alternativeName>
        <fullName evidence="2">Homoserine transacetylase</fullName>
        <shortName evidence="2">HTA</shortName>
    </alternativeName>
</protein>
<feature type="active site" evidence="2 3">
    <location>
        <position position="334"/>
    </location>
</feature>
<comment type="pathway">
    <text evidence="2">Amino-acid biosynthesis; L-methionine biosynthesis via de novo pathway; O-acetyl-L-homoserine from L-homoserine: step 1/1.</text>
</comment>
<dbReference type="AlphaFoldDB" id="A0A239FW80"/>
<comment type="similarity">
    <text evidence="2">Belongs to the AB hydrolase superfamily. MetX family.</text>
</comment>
<comment type="subcellular location">
    <subcellularLocation>
        <location evidence="2">Cytoplasm</location>
    </subcellularLocation>
</comment>
<dbReference type="InterPro" id="IPR008220">
    <property type="entry name" value="HAT_MetX-like"/>
</dbReference>
<dbReference type="Proteomes" id="UP000198415">
    <property type="component" value="Unassembled WGS sequence"/>
</dbReference>
<name>A0A239FW80_9ACTN</name>
<feature type="domain" description="AB hydrolase-1" evidence="4">
    <location>
        <begin position="48"/>
        <end position="372"/>
    </location>
</feature>
<dbReference type="Pfam" id="PF00561">
    <property type="entry name" value="Abhydrolase_1"/>
    <property type="match status" value="1"/>
</dbReference>
<comment type="function">
    <text evidence="2">Transfers an acetyl group from acetyl-CoA to L-homoserine, forming acetyl-L-homoserine.</text>
</comment>
<accession>A0A239FW80</accession>
<dbReference type="GO" id="GO:0004414">
    <property type="term" value="F:homoserine O-acetyltransferase activity"/>
    <property type="evidence" value="ECO:0007669"/>
    <property type="project" value="UniProtKB-UniRule"/>
</dbReference>
<dbReference type="PANTHER" id="PTHR32268">
    <property type="entry name" value="HOMOSERINE O-ACETYLTRANSFERASE"/>
    <property type="match status" value="1"/>
</dbReference>
<feature type="active site" evidence="2 3">
    <location>
        <position position="367"/>
    </location>
</feature>
<dbReference type="RefSeq" id="WP_089297451.1">
    <property type="nucleotide sequence ID" value="NZ_BOMU01000086.1"/>
</dbReference>
<evidence type="ECO:0000313" key="6">
    <source>
        <dbReference type="Proteomes" id="UP000198415"/>
    </source>
</evidence>
<keyword evidence="1 2" id="KW-0808">Transferase</keyword>
<feature type="binding site" evidence="2">
    <location>
        <position position="368"/>
    </location>
    <ligand>
        <name>substrate</name>
    </ligand>
</feature>
<comment type="catalytic activity">
    <reaction evidence="2">
        <text>L-homoserine + acetyl-CoA = O-acetyl-L-homoserine + CoA</text>
        <dbReference type="Rhea" id="RHEA:13701"/>
        <dbReference type="ChEBI" id="CHEBI:57287"/>
        <dbReference type="ChEBI" id="CHEBI:57288"/>
        <dbReference type="ChEBI" id="CHEBI:57476"/>
        <dbReference type="ChEBI" id="CHEBI:57716"/>
        <dbReference type="EC" id="2.3.1.31"/>
    </reaction>
</comment>
<dbReference type="NCBIfam" id="TIGR01392">
    <property type="entry name" value="homoserO_Ac_trn"/>
    <property type="match status" value="1"/>
</dbReference>
<dbReference type="InterPro" id="IPR000073">
    <property type="entry name" value="AB_hydrolase_1"/>
</dbReference>
<evidence type="ECO:0000256" key="2">
    <source>
        <dbReference type="HAMAP-Rule" id="MF_00296"/>
    </source>
</evidence>
<feature type="binding site" evidence="2">
    <location>
        <position position="237"/>
    </location>
    <ligand>
        <name>substrate</name>
    </ligand>
</feature>
<dbReference type="PIRSF" id="PIRSF000443">
    <property type="entry name" value="Homoser_Ac_trans"/>
    <property type="match status" value="1"/>
</dbReference>
<gene>
    <name evidence="2" type="primary">metXA</name>
    <name evidence="5" type="ORF">SAMN06264365_11953</name>
</gene>
<dbReference type="Gene3D" id="3.40.50.1820">
    <property type="entry name" value="alpha/beta hydrolase"/>
    <property type="match status" value="1"/>
</dbReference>
<dbReference type="EMBL" id="FZNR01000019">
    <property type="protein sequence ID" value="SNS60452.1"/>
    <property type="molecule type" value="Genomic_DNA"/>
</dbReference>
<dbReference type="HAMAP" id="MF_00296">
    <property type="entry name" value="MetX_acyltransf"/>
    <property type="match status" value="1"/>
</dbReference>
<comment type="subunit">
    <text evidence="2">Homodimer.</text>
</comment>
<dbReference type="PANTHER" id="PTHR32268:SF11">
    <property type="entry name" value="HOMOSERINE O-ACETYLTRANSFERASE"/>
    <property type="match status" value="1"/>
</dbReference>
<keyword evidence="2" id="KW-0012">Acyltransferase</keyword>
<dbReference type="GO" id="GO:0005737">
    <property type="term" value="C:cytoplasm"/>
    <property type="evidence" value="ECO:0007669"/>
    <property type="project" value="UniProtKB-SubCell"/>
</dbReference>
<feature type="active site" description="Nucleophile" evidence="2 3">
    <location>
        <position position="167"/>
    </location>
</feature>
<keyword evidence="2" id="KW-0486">Methionine biosynthesis</keyword>
<evidence type="ECO:0000313" key="5">
    <source>
        <dbReference type="EMBL" id="SNS60452.1"/>
    </source>
</evidence>
<organism evidence="5 6">
    <name type="scientific">Actinoplanes regularis</name>
    <dbReference type="NCBI Taxonomy" id="52697"/>
    <lineage>
        <taxon>Bacteria</taxon>
        <taxon>Bacillati</taxon>
        <taxon>Actinomycetota</taxon>
        <taxon>Actinomycetes</taxon>
        <taxon>Micromonosporales</taxon>
        <taxon>Micromonosporaceae</taxon>
        <taxon>Actinoplanes</taxon>
    </lineage>
</organism>
<evidence type="ECO:0000256" key="3">
    <source>
        <dbReference type="PIRSR" id="PIRSR000443-1"/>
    </source>
</evidence>
<dbReference type="GO" id="GO:0009086">
    <property type="term" value="P:methionine biosynthetic process"/>
    <property type="evidence" value="ECO:0007669"/>
    <property type="project" value="UniProtKB-UniRule"/>
</dbReference>
<dbReference type="GO" id="GO:0009092">
    <property type="term" value="P:homoserine metabolic process"/>
    <property type="evidence" value="ECO:0007669"/>
    <property type="project" value="TreeGrafter"/>
</dbReference>